<keyword evidence="2" id="KW-1133">Transmembrane helix</keyword>
<evidence type="ECO:0000259" key="3">
    <source>
        <dbReference type="Pfam" id="PF00795"/>
    </source>
</evidence>
<dbReference type="EMBL" id="RQFA01000073">
    <property type="protein sequence ID" value="TGK28993.1"/>
    <property type="molecule type" value="Genomic_DNA"/>
</dbReference>
<protein>
    <submittedName>
        <fullName evidence="4">Carbon-nitrogen hydrolase</fullName>
    </submittedName>
</protein>
<evidence type="ECO:0000313" key="5">
    <source>
        <dbReference type="Proteomes" id="UP000298277"/>
    </source>
</evidence>
<dbReference type="InterPro" id="IPR050345">
    <property type="entry name" value="Aliph_Amidase/BUP"/>
</dbReference>
<dbReference type="InterPro" id="IPR003010">
    <property type="entry name" value="C-N_Hydrolase"/>
</dbReference>
<evidence type="ECO:0000313" key="4">
    <source>
        <dbReference type="EMBL" id="TGK28993.1"/>
    </source>
</evidence>
<evidence type="ECO:0000256" key="1">
    <source>
        <dbReference type="ARBA" id="ARBA00022801"/>
    </source>
</evidence>
<dbReference type="PANTHER" id="PTHR43674:SF13">
    <property type="entry name" value="CN HYDROLASE DOMAIN-CONTAINING PROTEIN"/>
    <property type="match status" value="1"/>
</dbReference>
<dbReference type="OrthoDB" id="6930495at2"/>
<dbReference type="InterPro" id="IPR036526">
    <property type="entry name" value="C-N_Hydrolase_sf"/>
</dbReference>
<comment type="caution">
    <text evidence="4">The sequence shown here is derived from an EMBL/GenBank/DDBJ whole genome shotgun (WGS) entry which is preliminary data.</text>
</comment>
<accession>A0A5F1Z2B2</accession>
<dbReference type="RefSeq" id="WP_135589891.1">
    <property type="nucleotide sequence ID" value="NZ_RQEZ01000108.1"/>
</dbReference>
<dbReference type="Gene3D" id="3.60.110.10">
    <property type="entry name" value="Carbon-nitrogen hydrolase"/>
    <property type="match status" value="1"/>
</dbReference>
<dbReference type="GO" id="GO:0016811">
    <property type="term" value="F:hydrolase activity, acting on carbon-nitrogen (but not peptide) bonds, in linear amides"/>
    <property type="evidence" value="ECO:0007669"/>
    <property type="project" value="TreeGrafter"/>
</dbReference>
<dbReference type="Pfam" id="PF00795">
    <property type="entry name" value="CN_hydrolase"/>
    <property type="match status" value="1"/>
</dbReference>
<feature type="domain" description="CN hydrolase" evidence="3">
    <location>
        <begin position="155"/>
        <end position="282"/>
    </location>
</feature>
<keyword evidence="1 4" id="KW-0378">Hydrolase</keyword>
<dbReference type="Proteomes" id="UP000298277">
    <property type="component" value="Unassembled WGS sequence"/>
</dbReference>
<sequence length="378" mass="41599">MNSVKRYSLFALIVLIVSYILWSVSDRNSVYSISETRLDRIVSEGKDQKKGNLLGISPWMIPSDYSSETAFREKLEFYFRKAEEKGWLDTKTVAVLPEYLGTWLVVANEKSSVYRSASIEEAMQTLVLSNLGSFTGNLVSAKGKDKIRDAVFRMKAETMLTIYRRTFSNLAKRYGITIVAGSILLPEPTVTEGVLKIGTGELRNGSFVFFADGTVSGNSPHKLYPIEEEKSFVSGASPESLQAVETPVGNIGVLVCADSWYPGVYKTFKKQNIKYVLVPSFVSPNGAMSGIWKGYNGSETPKDVNPKDIGVITEGKAWLKYALAGRMTDSGASYGINVFLRGSLWDLGSDGETILVRGADVKTFPKSESGSLVNVWID</sequence>
<name>A0A5F1Z2B2_9LEPT</name>
<proteinExistence type="predicted"/>
<evidence type="ECO:0000256" key="2">
    <source>
        <dbReference type="SAM" id="Phobius"/>
    </source>
</evidence>
<keyword evidence="5" id="KW-1185">Reference proteome</keyword>
<dbReference type="AlphaFoldDB" id="A0A5F1Z2B2"/>
<reference evidence="4" key="1">
    <citation type="journal article" date="2019" name="PLoS Negl. Trop. Dis.">
        <title>Revisiting the worldwide diversity of Leptospira species in the environment.</title>
        <authorList>
            <person name="Vincent A.T."/>
            <person name="Schiettekatte O."/>
            <person name="Bourhy P."/>
            <person name="Veyrier F.J."/>
            <person name="Picardeau M."/>
        </authorList>
    </citation>
    <scope>NUCLEOTIDE SEQUENCE [LARGE SCALE GENOMIC DNA]</scope>
    <source>
        <strain evidence="4">201800299</strain>
    </source>
</reference>
<gene>
    <name evidence="4" type="ORF">EHQ17_16690</name>
</gene>
<keyword evidence="2" id="KW-0472">Membrane</keyword>
<feature type="transmembrane region" description="Helical" evidence="2">
    <location>
        <begin position="7"/>
        <end position="24"/>
    </location>
</feature>
<organism evidence="4 5">
    <name type="scientific">Leptospira gomenensis</name>
    <dbReference type="NCBI Taxonomy" id="2484974"/>
    <lineage>
        <taxon>Bacteria</taxon>
        <taxon>Pseudomonadati</taxon>
        <taxon>Spirochaetota</taxon>
        <taxon>Spirochaetia</taxon>
        <taxon>Leptospirales</taxon>
        <taxon>Leptospiraceae</taxon>
        <taxon>Leptospira</taxon>
    </lineage>
</organism>
<dbReference type="PANTHER" id="PTHR43674">
    <property type="entry name" value="NITRILASE C965.09-RELATED"/>
    <property type="match status" value="1"/>
</dbReference>
<keyword evidence="2" id="KW-0812">Transmembrane</keyword>
<dbReference type="SUPFAM" id="SSF56317">
    <property type="entry name" value="Carbon-nitrogen hydrolase"/>
    <property type="match status" value="1"/>
</dbReference>